<reference evidence="2 3" key="1">
    <citation type="submission" date="2022-01" db="EMBL/GenBank/DDBJ databases">
        <title>Desulfofustis limnae sp. nov., a novel mesophilic sulfate-reducing bacterium isolated from marsh soil.</title>
        <authorList>
            <person name="Watanabe M."/>
            <person name="Takahashi A."/>
            <person name="Kojima H."/>
            <person name="Fukui M."/>
        </authorList>
    </citation>
    <scope>NUCLEOTIDE SEQUENCE [LARGE SCALE GENOMIC DNA]</scope>
    <source>
        <strain evidence="2 3">PPLL</strain>
    </source>
</reference>
<evidence type="ECO:0000313" key="2">
    <source>
        <dbReference type="EMBL" id="BDD86462.1"/>
    </source>
</evidence>
<evidence type="ECO:0000256" key="1">
    <source>
        <dbReference type="SAM" id="SignalP"/>
    </source>
</evidence>
<sequence>MPSSAQNSLLPKKSLLLCLTLCFLVSACDTIEDYFDDDDEGSATSGSGEIAAGATTSEATLDQGSSAGTKIYLDAFKDFSCSGNWADRDGALGLKPFSGSGSCSAVFPGKAGTYRIHAKIQTEFDGQSPYSISINGQVIKQGEYPLSSSLFCDCPKDDWRSICPDKNVTIDGGTHTLAPGDTVEFWGDDVYPCGDHGSYAKWHGITFTLVN</sequence>
<dbReference type="Proteomes" id="UP000830055">
    <property type="component" value="Chromosome"/>
</dbReference>
<gene>
    <name evidence="2" type="ORF">DPPLL_08270</name>
</gene>
<accession>A0ABM7W6A8</accession>
<evidence type="ECO:0008006" key="4">
    <source>
        <dbReference type="Google" id="ProtNLM"/>
    </source>
</evidence>
<organism evidence="2 3">
    <name type="scientific">Desulfofustis limnaeus</name>
    <dbReference type="NCBI Taxonomy" id="2740163"/>
    <lineage>
        <taxon>Bacteria</taxon>
        <taxon>Pseudomonadati</taxon>
        <taxon>Thermodesulfobacteriota</taxon>
        <taxon>Desulfobulbia</taxon>
        <taxon>Desulfobulbales</taxon>
        <taxon>Desulfocapsaceae</taxon>
        <taxon>Desulfofustis</taxon>
    </lineage>
</organism>
<feature type="signal peptide" evidence="1">
    <location>
        <begin position="1"/>
        <end position="27"/>
    </location>
</feature>
<evidence type="ECO:0000313" key="3">
    <source>
        <dbReference type="Proteomes" id="UP000830055"/>
    </source>
</evidence>
<proteinExistence type="predicted"/>
<protein>
    <recommendedName>
        <fullName evidence="4">Lipoprotein</fullName>
    </recommendedName>
</protein>
<dbReference type="EMBL" id="AP025516">
    <property type="protein sequence ID" value="BDD86462.1"/>
    <property type="molecule type" value="Genomic_DNA"/>
</dbReference>
<feature type="chain" id="PRO_5047080491" description="Lipoprotein" evidence="1">
    <location>
        <begin position="28"/>
        <end position="211"/>
    </location>
</feature>
<keyword evidence="3" id="KW-1185">Reference proteome</keyword>
<name>A0ABM7W6A8_9BACT</name>
<keyword evidence="1" id="KW-0732">Signal</keyword>
<dbReference type="RefSeq" id="WP_284153548.1">
    <property type="nucleotide sequence ID" value="NZ_AP025516.1"/>
</dbReference>